<dbReference type="PANTHER" id="PTHR11733">
    <property type="entry name" value="ZINC METALLOPROTEASE FAMILY M13 NEPRILYSIN-RELATED"/>
    <property type="match status" value="1"/>
</dbReference>
<dbReference type="GO" id="GO:0046872">
    <property type="term" value="F:metal ion binding"/>
    <property type="evidence" value="ECO:0007669"/>
    <property type="project" value="UniProtKB-KW"/>
</dbReference>
<feature type="domain" description="Peptidase M13 C-terminal" evidence="10">
    <location>
        <begin position="391"/>
        <end position="443"/>
    </location>
</feature>
<dbReference type="SUPFAM" id="SSF55486">
    <property type="entry name" value="Metalloproteases ('zincins'), catalytic domain"/>
    <property type="match status" value="1"/>
</dbReference>
<sequence>MTMMKDLRKLLESKEKRSDDKHIVQAKRVYKVCMNIPRIDDSDFATLKGYVQKFDTSPLFVNNLQTTSSWWMVDNYYLKISGESAFFDVSVIADVEGDMEPILHISMLTSAFGNVIRKSPWTKFELTNYTYFLRSIMRMLLTPSGSKQALDLIEEDMNELLNLRNKIEEIKLKTLEQKSACVRMTIGKFQKMYDQEAKSKIDWVEHARVLLRNNMGDKAVKSTPIYVCDEYYFRELSKLLHMEPEKTIVNHIHLYFIERHLILDEKLKVLLTKSISAPVNPSGVTRIDPERWYTCIHNHNMVRTLETMYIRNYFTPTDVKSMKATVGRMADELKDAIKSQISEAEWMENNIRFEAADKILQTRIILGYPEWIDNPKSQPRFDWQLEPLEVNAYNILRKNTIVLYPAILQSPIFSPSLAYVTEYGTFGFTLGHELYHGLTSDGMFVKFYYILFIVRYCNYNAGTEIRYGAISTNHNFISNFYIFEIRKLFVKK</sequence>
<accession>A0A1W6EW48</accession>
<keyword evidence="7" id="KW-0862">Zinc</keyword>
<dbReference type="InterPro" id="IPR018497">
    <property type="entry name" value="Peptidase_M13_C"/>
</dbReference>
<dbReference type="AlphaFoldDB" id="A0A1W6EW48"/>
<evidence type="ECO:0000313" key="12">
    <source>
        <dbReference type="EMBL" id="ARK19939.1"/>
    </source>
</evidence>
<comment type="similarity">
    <text evidence="3">Belongs to the peptidase M13 family.</text>
</comment>
<feature type="coiled-coil region" evidence="9">
    <location>
        <begin position="150"/>
        <end position="178"/>
    </location>
</feature>
<dbReference type="InterPro" id="IPR024079">
    <property type="entry name" value="MetalloPept_cat_dom_sf"/>
</dbReference>
<evidence type="ECO:0000256" key="6">
    <source>
        <dbReference type="ARBA" id="ARBA00022801"/>
    </source>
</evidence>
<feature type="domain" description="Peptidase M13 N-terminal" evidence="11">
    <location>
        <begin position="5"/>
        <end position="369"/>
    </location>
</feature>
<dbReference type="PANTHER" id="PTHR11733:SF167">
    <property type="entry name" value="FI17812P1-RELATED"/>
    <property type="match status" value="1"/>
</dbReference>
<protein>
    <submittedName>
        <fullName evidence="12">Venom protein</fullName>
    </submittedName>
</protein>
<evidence type="ECO:0000259" key="10">
    <source>
        <dbReference type="Pfam" id="PF01431"/>
    </source>
</evidence>
<dbReference type="InterPro" id="IPR000718">
    <property type="entry name" value="Peptidase_M13"/>
</dbReference>
<dbReference type="GO" id="GO:0005886">
    <property type="term" value="C:plasma membrane"/>
    <property type="evidence" value="ECO:0007669"/>
    <property type="project" value="UniProtKB-SubCell"/>
</dbReference>
<dbReference type="PROSITE" id="PS51885">
    <property type="entry name" value="NEPRILYSIN"/>
    <property type="match status" value="1"/>
</dbReference>
<comment type="cofactor">
    <cofactor evidence="1">
        <name>Zn(2+)</name>
        <dbReference type="ChEBI" id="CHEBI:29105"/>
    </cofactor>
</comment>
<evidence type="ECO:0000256" key="3">
    <source>
        <dbReference type="ARBA" id="ARBA00007357"/>
    </source>
</evidence>
<dbReference type="InterPro" id="IPR008753">
    <property type="entry name" value="Peptidase_M13_N"/>
</dbReference>
<dbReference type="Gene3D" id="1.10.1380.10">
    <property type="entry name" value="Neutral endopeptidase , domain2"/>
    <property type="match status" value="1"/>
</dbReference>
<keyword evidence="8" id="KW-0482">Metalloprotease</keyword>
<evidence type="ECO:0000256" key="7">
    <source>
        <dbReference type="ARBA" id="ARBA00022833"/>
    </source>
</evidence>
<evidence type="ECO:0000256" key="5">
    <source>
        <dbReference type="ARBA" id="ARBA00022723"/>
    </source>
</evidence>
<keyword evidence="6" id="KW-0378">Hydrolase</keyword>
<evidence type="ECO:0000256" key="9">
    <source>
        <dbReference type="SAM" id="Coils"/>
    </source>
</evidence>
<dbReference type="Gene3D" id="3.40.390.10">
    <property type="entry name" value="Collagenase (Catalytic Domain)"/>
    <property type="match status" value="1"/>
</dbReference>
<evidence type="ECO:0000256" key="1">
    <source>
        <dbReference type="ARBA" id="ARBA00001947"/>
    </source>
</evidence>
<dbReference type="Pfam" id="PF01431">
    <property type="entry name" value="Peptidase_M13"/>
    <property type="match status" value="1"/>
</dbReference>
<keyword evidence="9" id="KW-0175">Coiled coil</keyword>
<dbReference type="Pfam" id="PF05649">
    <property type="entry name" value="Peptidase_M13_N"/>
    <property type="match status" value="1"/>
</dbReference>
<dbReference type="GO" id="GO:0016485">
    <property type="term" value="P:protein processing"/>
    <property type="evidence" value="ECO:0007669"/>
    <property type="project" value="TreeGrafter"/>
</dbReference>
<keyword evidence="5" id="KW-0479">Metal-binding</keyword>
<dbReference type="PRINTS" id="PR00786">
    <property type="entry name" value="NEPRILYSIN"/>
</dbReference>
<reference evidence="12" key="1">
    <citation type="submission" date="2017-02" db="EMBL/GenBank/DDBJ databases">
        <title>Parasitoid Jewel Wasp Mounts Multi-Pronged Neurochemical Attack to Hijack a Host Brain.</title>
        <authorList>
            <person name="Arvidson R.S."/>
            <person name="Kaiser M."/>
            <person name="Libersat F."/>
            <person name="Adams M.E."/>
        </authorList>
    </citation>
    <scope>NUCLEOTIDE SEQUENCE</scope>
    <source>
        <strain evidence="12">157</strain>
    </source>
</reference>
<organism evidence="12">
    <name type="scientific">Ampulex compressa</name>
    <name type="common">Emerald cockroach wasp</name>
    <dbReference type="NCBI Taxonomy" id="860918"/>
    <lineage>
        <taxon>Eukaryota</taxon>
        <taxon>Metazoa</taxon>
        <taxon>Ecdysozoa</taxon>
        <taxon>Arthropoda</taxon>
        <taxon>Hexapoda</taxon>
        <taxon>Insecta</taxon>
        <taxon>Pterygota</taxon>
        <taxon>Neoptera</taxon>
        <taxon>Endopterygota</taxon>
        <taxon>Hymenoptera</taxon>
        <taxon>Apocrita</taxon>
        <taxon>Aculeata</taxon>
        <taxon>Apoidea</taxon>
        <taxon>Ampulicidae</taxon>
        <taxon>Ampulicini</taxon>
        <taxon>Ampulex</taxon>
    </lineage>
</organism>
<evidence type="ECO:0000256" key="8">
    <source>
        <dbReference type="ARBA" id="ARBA00023049"/>
    </source>
</evidence>
<keyword evidence="4" id="KW-0645">Protease</keyword>
<name>A0A1W6EW48_AMPCP</name>
<evidence type="ECO:0000256" key="2">
    <source>
        <dbReference type="ARBA" id="ARBA00004401"/>
    </source>
</evidence>
<dbReference type="EMBL" id="KY563530">
    <property type="protein sequence ID" value="ARK19939.1"/>
    <property type="molecule type" value="mRNA"/>
</dbReference>
<proteinExistence type="evidence at transcript level"/>
<evidence type="ECO:0000256" key="4">
    <source>
        <dbReference type="ARBA" id="ARBA00022670"/>
    </source>
</evidence>
<dbReference type="InterPro" id="IPR042089">
    <property type="entry name" value="Peptidase_M13_dom_2"/>
</dbReference>
<comment type="subcellular location">
    <subcellularLocation>
        <location evidence="2">Cell membrane</location>
        <topology evidence="2">Single-pass type II membrane protein</topology>
    </subcellularLocation>
</comment>
<dbReference type="GO" id="GO:0004222">
    <property type="term" value="F:metalloendopeptidase activity"/>
    <property type="evidence" value="ECO:0007669"/>
    <property type="project" value="InterPro"/>
</dbReference>
<evidence type="ECO:0000259" key="11">
    <source>
        <dbReference type="Pfam" id="PF05649"/>
    </source>
</evidence>